<evidence type="ECO:0000313" key="2">
    <source>
        <dbReference type="EMBL" id="KAL3315676.1"/>
    </source>
</evidence>
<dbReference type="EMBL" id="JBJKFK010000689">
    <property type="protein sequence ID" value="KAL3315676.1"/>
    <property type="molecule type" value="Genomic_DNA"/>
</dbReference>
<feature type="compositionally biased region" description="Basic and acidic residues" evidence="1">
    <location>
        <begin position="146"/>
        <end position="162"/>
    </location>
</feature>
<accession>A0ABD2Q7Y3</accession>
<comment type="caution">
    <text evidence="2">The sequence shown here is derived from an EMBL/GenBank/DDBJ whole genome shotgun (WGS) entry which is preliminary data.</text>
</comment>
<proteinExistence type="predicted"/>
<dbReference type="AlphaFoldDB" id="A0ABD2Q7Y3"/>
<reference evidence="2 3" key="1">
    <citation type="submission" date="2024-11" db="EMBL/GenBank/DDBJ databases">
        <title>Adaptive evolution of stress response genes in parasites aligns with host niche diversity.</title>
        <authorList>
            <person name="Hahn C."/>
            <person name="Resl P."/>
        </authorList>
    </citation>
    <scope>NUCLEOTIDE SEQUENCE [LARGE SCALE GENOMIC DNA]</scope>
    <source>
        <strain evidence="2">EGGRZ-B1_66</strain>
        <tissue evidence="2">Body</tissue>
    </source>
</reference>
<gene>
    <name evidence="2" type="ORF">Ciccas_005685</name>
</gene>
<dbReference type="Proteomes" id="UP001626550">
    <property type="component" value="Unassembled WGS sequence"/>
</dbReference>
<keyword evidence="3" id="KW-1185">Reference proteome</keyword>
<evidence type="ECO:0000313" key="3">
    <source>
        <dbReference type="Proteomes" id="UP001626550"/>
    </source>
</evidence>
<organism evidence="2 3">
    <name type="scientific">Cichlidogyrus casuarinus</name>
    <dbReference type="NCBI Taxonomy" id="1844966"/>
    <lineage>
        <taxon>Eukaryota</taxon>
        <taxon>Metazoa</taxon>
        <taxon>Spiralia</taxon>
        <taxon>Lophotrochozoa</taxon>
        <taxon>Platyhelminthes</taxon>
        <taxon>Monogenea</taxon>
        <taxon>Monopisthocotylea</taxon>
        <taxon>Dactylogyridea</taxon>
        <taxon>Ancyrocephalidae</taxon>
        <taxon>Cichlidogyrus</taxon>
    </lineage>
</organism>
<protein>
    <submittedName>
        <fullName evidence="2">Uncharacterized protein</fullName>
    </submittedName>
</protein>
<sequence>MPKILQGFACDQAVSERAIFHEKPNLDTRSLNLPEDQRLKWEHLSAAMKKAFGIDMHVAFERLKSLKIGSFSSPDAYAAEVSLLCKAIGTNWASVAFVAGTEPALRDQLKLQTDQSVAALSRPIAVSTCCVLQNMQEEGDTPGWRVPKEKMHNLPDQRTLEE</sequence>
<feature type="region of interest" description="Disordered" evidence="1">
    <location>
        <begin position="139"/>
        <end position="162"/>
    </location>
</feature>
<evidence type="ECO:0000256" key="1">
    <source>
        <dbReference type="SAM" id="MobiDB-lite"/>
    </source>
</evidence>
<name>A0ABD2Q7Y3_9PLAT</name>